<evidence type="ECO:0000256" key="3">
    <source>
        <dbReference type="PIRSR" id="PIRSR633199-1"/>
    </source>
</evidence>
<reference evidence="5" key="1">
    <citation type="submission" date="2018-05" db="EMBL/GenBank/DDBJ databases">
        <title>Genome Sequencing of selected type strains of the family Eggerthellaceae.</title>
        <authorList>
            <person name="Danylec N."/>
            <person name="Stoll D.A."/>
            <person name="Doetsch A."/>
            <person name="Huch M."/>
        </authorList>
    </citation>
    <scope>NUCLEOTIDE SEQUENCE [LARGE SCALE GENOMIC DNA]</scope>
    <source>
        <strain evidence="5">DSM 24851</strain>
    </source>
</reference>
<evidence type="ECO:0000313" key="4">
    <source>
        <dbReference type="EMBL" id="RNL41862.1"/>
    </source>
</evidence>
<keyword evidence="5" id="KW-1185">Reference proteome</keyword>
<dbReference type="RefSeq" id="WP_123207725.1">
    <property type="nucleotide sequence ID" value="NZ_JBHTHO010000018.1"/>
</dbReference>
<dbReference type="InterPro" id="IPR033199">
    <property type="entry name" value="DDAH-like"/>
</dbReference>
<comment type="caution">
    <text evidence="4">The sequence shown here is derived from an EMBL/GenBank/DDBJ whole genome shotgun (WGS) entry which is preliminary data.</text>
</comment>
<dbReference type="Pfam" id="PF02274">
    <property type="entry name" value="ADI"/>
    <property type="match status" value="1"/>
</dbReference>
<comment type="similarity">
    <text evidence="1">Belongs to the DDAH family.</text>
</comment>
<accession>A0A3N0B453</accession>
<dbReference type="SUPFAM" id="SSF55909">
    <property type="entry name" value="Pentein"/>
    <property type="match status" value="1"/>
</dbReference>
<protein>
    <submittedName>
        <fullName evidence="4">N(G),N(G)-dimethylarginine dimethylaminohydrolase</fullName>
    </submittedName>
</protein>
<keyword evidence="2 4" id="KW-0378">Hydrolase</keyword>
<evidence type="ECO:0000256" key="2">
    <source>
        <dbReference type="ARBA" id="ARBA00022801"/>
    </source>
</evidence>
<dbReference type="AlphaFoldDB" id="A0A3N0B453"/>
<dbReference type="PANTHER" id="PTHR12737">
    <property type="entry name" value="DIMETHYLARGININE DIMETHYLAMINOHYDROLASE"/>
    <property type="match status" value="1"/>
</dbReference>
<proteinExistence type="inferred from homology"/>
<dbReference type="GO" id="GO:0000052">
    <property type="term" value="P:citrulline metabolic process"/>
    <property type="evidence" value="ECO:0007669"/>
    <property type="project" value="TreeGrafter"/>
</dbReference>
<gene>
    <name evidence="4" type="ORF">DMP06_00140</name>
</gene>
<dbReference type="GO" id="GO:0045429">
    <property type="term" value="P:positive regulation of nitric oxide biosynthetic process"/>
    <property type="evidence" value="ECO:0007669"/>
    <property type="project" value="TreeGrafter"/>
</dbReference>
<sequence length="257" mass="28611">MFFKKAIVRRPPKSFPLAYQGAPDHAAPDYDLAIQQHDAYIAALKECGCEVTVLPPVENLIKSVFVEDPVVITPKGAIITNPGLTIRNPEKDAMLPTIKELFDDDHIAYIELPGTLEGGDVMMVEDHFYVGKSNRTSQMGVDQFIKILAGWGIKCEEVPLTTVLHLKTGANYLDNNRMIVSGEFIDKPIFDSYDKIIVPDEEMNAANCLWVNETIIVPKGYPTMLEAMQNLGYKTIVVDISEYEKLNGGLSCLSVRF</sequence>
<dbReference type="EMBL" id="QIBX01000001">
    <property type="protein sequence ID" value="RNL41862.1"/>
    <property type="molecule type" value="Genomic_DNA"/>
</dbReference>
<dbReference type="PANTHER" id="PTHR12737:SF9">
    <property type="entry name" value="DIMETHYLARGININASE"/>
    <property type="match status" value="1"/>
</dbReference>
<dbReference type="Gene3D" id="3.75.10.10">
    <property type="entry name" value="L-arginine/glycine Amidinotransferase, Chain A"/>
    <property type="match status" value="1"/>
</dbReference>
<dbReference type="GO" id="GO:0006525">
    <property type="term" value="P:arginine metabolic process"/>
    <property type="evidence" value="ECO:0007669"/>
    <property type="project" value="TreeGrafter"/>
</dbReference>
<dbReference type="GO" id="GO:0016403">
    <property type="term" value="F:dimethylargininase activity"/>
    <property type="evidence" value="ECO:0007669"/>
    <property type="project" value="TreeGrafter"/>
</dbReference>
<name>A0A3N0B453_9ACTN</name>
<dbReference type="GO" id="GO:0016597">
    <property type="term" value="F:amino acid binding"/>
    <property type="evidence" value="ECO:0007669"/>
    <property type="project" value="TreeGrafter"/>
</dbReference>
<dbReference type="OrthoDB" id="3196313at2"/>
<dbReference type="Proteomes" id="UP000269591">
    <property type="component" value="Unassembled WGS sequence"/>
</dbReference>
<evidence type="ECO:0000313" key="5">
    <source>
        <dbReference type="Proteomes" id="UP000269591"/>
    </source>
</evidence>
<organism evidence="4 5">
    <name type="scientific">Slackia equolifaciens</name>
    <dbReference type="NCBI Taxonomy" id="498718"/>
    <lineage>
        <taxon>Bacteria</taxon>
        <taxon>Bacillati</taxon>
        <taxon>Actinomycetota</taxon>
        <taxon>Coriobacteriia</taxon>
        <taxon>Eggerthellales</taxon>
        <taxon>Eggerthellaceae</taxon>
        <taxon>Slackia</taxon>
    </lineage>
</organism>
<evidence type="ECO:0000256" key="1">
    <source>
        <dbReference type="ARBA" id="ARBA00008532"/>
    </source>
</evidence>
<feature type="active site" description="Proton donor" evidence="3">
    <location>
        <position position="165"/>
    </location>
</feature>
<feature type="active site" description="Nucleophile" evidence="3">
    <location>
        <position position="252"/>
    </location>
</feature>